<dbReference type="SMART" id="SM00131">
    <property type="entry name" value="KU"/>
    <property type="match status" value="3"/>
</dbReference>
<evidence type="ECO:0000259" key="7">
    <source>
        <dbReference type="PROSITE" id="PS50279"/>
    </source>
</evidence>
<dbReference type="PANTHER" id="PTHR10083:SF374">
    <property type="entry name" value="BPTI_KUNITZ INHIBITOR DOMAIN-CONTAINING PROTEIN"/>
    <property type="match status" value="1"/>
</dbReference>
<evidence type="ECO:0000313" key="9">
    <source>
        <dbReference type="Proteomes" id="UP000472273"/>
    </source>
</evidence>
<dbReference type="InterPro" id="IPR020901">
    <property type="entry name" value="Prtase_inh_Kunz-CS"/>
</dbReference>
<protein>
    <recommendedName>
        <fullName evidence="7">BPTI/Kunitz inhibitor domain-containing protein</fullName>
    </recommendedName>
</protein>
<dbReference type="CDD" id="cd00109">
    <property type="entry name" value="Kunitz-type"/>
    <property type="match status" value="3"/>
</dbReference>
<evidence type="ECO:0000256" key="4">
    <source>
        <dbReference type="ARBA" id="ARBA00022729"/>
    </source>
</evidence>
<dbReference type="GO" id="GO:0004867">
    <property type="term" value="F:serine-type endopeptidase inhibitor activity"/>
    <property type="evidence" value="ECO:0007669"/>
    <property type="project" value="InterPro"/>
</dbReference>
<evidence type="ECO:0000256" key="5">
    <source>
        <dbReference type="ARBA" id="ARBA00023157"/>
    </source>
</evidence>
<dbReference type="InterPro" id="IPR036880">
    <property type="entry name" value="Kunitz_BPTI_sf"/>
</dbReference>
<keyword evidence="5" id="KW-1015">Disulfide bond</keyword>
<dbReference type="Pfam" id="PF00014">
    <property type="entry name" value="Kunitz_BPTI"/>
    <property type="match status" value="3"/>
</dbReference>
<dbReference type="PANTHER" id="PTHR10083">
    <property type="entry name" value="KUNITZ-TYPE PROTEASE INHIBITOR-RELATED"/>
    <property type="match status" value="1"/>
</dbReference>
<feature type="domain" description="BPTI/Kunitz inhibitor" evidence="7">
    <location>
        <begin position="84"/>
        <end position="134"/>
    </location>
</feature>
<name>A0A670ZP04_PSETE</name>
<dbReference type="SUPFAM" id="SSF57362">
    <property type="entry name" value="BPTI-like"/>
    <property type="match status" value="3"/>
</dbReference>
<accession>A0A670ZP04</accession>
<dbReference type="GO" id="GO:0005615">
    <property type="term" value="C:extracellular space"/>
    <property type="evidence" value="ECO:0007669"/>
    <property type="project" value="TreeGrafter"/>
</dbReference>
<sequence>MSFCPSAYQWWYATGLAWFERTGSKSHHCFSLTGNLKNASIHLRGQKTKKRMEGWGVLLLAFRFFILSAVETVLGFLLCFPEDCELPPDKGPADNLELRWFHNSKSKRCERFFYGGCYGNANNYKDINECDRCCVSPGEGRVWSEGGPLALVRSDQCQLPRNQGSCSKELQHFYYDPEEKKCISFVYHGCEGNSNNFPTRELCEKACGKISKEKYSFSVRLTFLLSCTPSFPTEVCKLPADPGRCLAYSEQYYYNWNTKKCETFVYGMCNGNGNRFATKLECQMVCGEFGKEQA</sequence>
<dbReference type="Proteomes" id="UP000472273">
    <property type="component" value="Unplaced"/>
</dbReference>
<evidence type="ECO:0000256" key="2">
    <source>
        <dbReference type="ARBA" id="ARBA00008415"/>
    </source>
</evidence>
<dbReference type="PROSITE" id="PS00280">
    <property type="entry name" value="BPTI_KUNITZ_1"/>
    <property type="match status" value="2"/>
</dbReference>
<organism evidence="8 9">
    <name type="scientific">Pseudonaja textilis</name>
    <name type="common">Eastern brown snake</name>
    <dbReference type="NCBI Taxonomy" id="8673"/>
    <lineage>
        <taxon>Eukaryota</taxon>
        <taxon>Metazoa</taxon>
        <taxon>Chordata</taxon>
        <taxon>Craniata</taxon>
        <taxon>Vertebrata</taxon>
        <taxon>Euteleostomi</taxon>
        <taxon>Lepidosauria</taxon>
        <taxon>Squamata</taxon>
        <taxon>Bifurcata</taxon>
        <taxon>Unidentata</taxon>
        <taxon>Episquamata</taxon>
        <taxon>Toxicofera</taxon>
        <taxon>Serpentes</taxon>
        <taxon>Colubroidea</taxon>
        <taxon>Elapidae</taxon>
        <taxon>Hydrophiinae</taxon>
        <taxon>Pseudonaja</taxon>
    </lineage>
</organism>
<dbReference type="Ensembl" id="ENSPTXT00000025307.1">
    <property type="protein sequence ID" value="ENSPTXP00000024548.1"/>
    <property type="gene ID" value="ENSPTXG00000017096.1"/>
</dbReference>
<dbReference type="GeneTree" id="ENSGT00940000164331"/>
<keyword evidence="6" id="KW-0472">Membrane</keyword>
<feature type="domain" description="BPTI/Kunitz inhibitor" evidence="7">
    <location>
        <begin position="157"/>
        <end position="207"/>
    </location>
</feature>
<dbReference type="AlphaFoldDB" id="A0A670ZP04"/>
<evidence type="ECO:0000313" key="8">
    <source>
        <dbReference type="Ensembl" id="ENSPTXP00000024548.1"/>
    </source>
</evidence>
<evidence type="ECO:0000256" key="1">
    <source>
        <dbReference type="ARBA" id="ARBA00004613"/>
    </source>
</evidence>
<reference evidence="8" key="2">
    <citation type="submission" date="2025-09" db="UniProtKB">
        <authorList>
            <consortium name="Ensembl"/>
        </authorList>
    </citation>
    <scope>IDENTIFICATION</scope>
</reference>
<keyword evidence="4" id="KW-0732">Signal</keyword>
<dbReference type="PRINTS" id="PR00759">
    <property type="entry name" value="BASICPTASE"/>
</dbReference>
<dbReference type="Gene3D" id="4.10.410.10">
    <property type="entry name" value="Pancreatic trypsin inhibitor Kunitz domain"/>
    <property type="match status" value="3"/>
</dbReference>
<proteinExistence type="inferred from homology"/>
<keyword evidence="6" id="KW-0812">Transmembrane</keyword>
<dbReference type="InterPro" id="IPR050098">
    <property type="entry name" value="TFPI/VKTCI-like"/>
</dbReference>
<keyword evidence="9" id="KW-1185">Reference proteome</keyword>
<reference evidence="8" key="1">
    <citation type="submission" date="2025-08" db="UniProtKB">
        <authorList>
            <consortium name="Ensembl"/>
        </authorList>
    </citation>
    <scope>IDENTIFICATION</scope>
</reference>
<comment type="subcellular location">
    <subcellularLocation>
        <location evidence="1">Secreted</location>
    </subcellularLocation>
</comment>
<dbReference type="InterPro" id="IPR002223">
    <property type="entry name" value="Kunitz_BPTI"/>
</dbReference>
<keyword evidence="3" id="KW-0964">Secreted</keyword>
<dbReference type="FunFam" id="4.10.410.10:FF:000020">
    <property type="entry name" value="Collagen, type VI, alpha 3"/>
    <property type="match status" value="2"/>
</dbReference>
<feature type="transmembrane region" description="Helical" evidence="6">
    <location>
        <begin position="54"/>
        <end position="78"/>
    </location>
</feature>
<keyword evidence="6" id="KW-1133">Transmembrane helix</keyword>
<dbReference type="PROSITE" id="PS50279">
    <property type="entry name" value="BPTI_KUNITZ_2"/>
    <property type="match status" value="3"/>
</dbReference>
<feature type="domain" description="BPTI/Kunitz inhibitor" evidence="7">
    <location>
        <begin position="236"/>
        <end position="286"/>
    </location>
</feature>
<evidence type="ECO:0000256" key="3">
    <source>
        <dbReference type="ARBA" id="ARBA00022525"/>
    </source>
</evidence>
<evidence type="ECO:0000256" key="6">
    <source>
        <dbReference type="SAM" id="Phobius"/>
    </source>
</evidence>
<comment type="similarity">
    <text evidence="2">Belongs to the venom Kunitz-type family.</text>
</comment>